<evidence type="ECO:0000256" key="3">
    <source>
        <dbReference type="SAM" id="Phobius"/>
    </source>
</evidence>
<dbReference type="Gene3D" id="1.10.357.10">
    <property type="entry name" value="Tetracycline Repressor, domain 2"/>
    <property type="match status" value="1"/>
</dbReference>
<dbReference type="PANTHER" id="PTHR43479">
    <property type="entry name" value="ACREF/ENVCD OPERON REPRESSOR-RELATED"/>
    <property type="match status" value="1"/>
</dbReference>
<evidence type="ECO:0000313" key="5">
    <source>
        <dbReference type="EMBL" id="MFC7443121.1"/>
    </source>
</evidence>
<keyword evidence="3" id="KW-0812">Transmembrane</keyword>
<accession>A0ABW2RQL9</accession>
<evidence type="ECO:0000259" key="4">
    <source>
        <dbReference type="PROSITE" id="PS50977"/>
    </source>
</evidence>
<dbReference type="InterPro" id="IPR050624">
    <property type="entry name" value="HTH-type_Tx_Regulator"/>
</dbReference>
<feature type="transmembrane region" description="Helical" evidence="3">
    <location>
        <begin position="154"/>
        <end position="171"/>
    </location>
</feature>
<dbReference type="Pfam" id="PF14278">
    <property type="entry name" value="TetR_C_8"/>
    <property type="match status" value="1"/>
</dbReference>
<evidence type="ECO:0000313" key="6">
    <source>
        <dbReference type="Proteomes" id="UP001596500"/>
    </source>
</evidence>
<dbReference type="Pfam" id="PF00440">
    <property type="entry name" value="TetR_N"/>
    <property type="match status" value="1"/>
</dbReference>
<protein>
    <submittedName>
        <fullName evidence="5">TetR/AcrR family transcriptional regulator</fullName>
    </submittedName>
</protein>
<dbReference type="RefSeq" id="WP_379867448.1">
    <property type="nucleotide sequence ID" value="NZ_JBHTBW010000080.1"/>
</dbReference>
<keyword evidence="3" id="KW-1133">Transmembrane helix</keyword>
<evidence type="ECO:0000256" key="1">
    <source>
        <dbReference type="ARBA" id="ARBA00023125"/>
    </source>
</evidence>
<reference evidence="6" key="1">
    <citation type="journal article" date="2019" name="Int. J. Syst. Evol. Microbiol.">
        <title>The Global Catalogue of Microorganisms (GCM) 10K type strain sequencing project: providing services to taxonomists for standard genome sequencing and annotation.</title>
        <authorList>
            <consortium name="The Broad Institute Genomics Platform"/>
            <consortium name="The Broad Institute Genome Sequencing Center for Infectious Disease"/>
            <person name="Wu L."/>
            <person name="Ma J."/>
        </authorList>
    </citation>
    <scope>NUCLEOTIDE SEQUENCE [LARGE SCALE GENOMIC DNA]</scope>
    <source>
        <strain evidence="6">CGMCC 1.12942</strain>
    </source>
</reference>
<dbReference type="SUPFAM" id="SSF46689">
    <property type="entry name" value="Homeodomain-like"/>
    <property type="match status" value="1"/>
</dbReference>
<keyword evidence="1 2" id="KW-0238">DNA-binding</keyword>
<keyword evidence="6" id="KW-1185">Reference proteome</keyword>
<dbReference type="EMBL" id="JBHTBW010000080">
    <property type="protein sequence ID" value="MFC7443121.1"/>
    <property type="molecule type" value="Genomic_DNA"/>
</dbReference>
<dbReference type="InterPro" id="IPR009057">
    <property type="entry name" value="Homeodomain-like_sf"/>
</dbReference>
<dbReference type="InterPro" id="IPR001647">
    <property type="entry name" value="HTH_TetR"/>
</dbReference>
<dbReference type="Proteomes" id="UP001596500">
    <property type="component" value="Unassembled WGS sequence"/>
</dbReference>
<dbReference type="PROSITE" id="PS50977">
    <property type="entry name" value="HTH_TETR_2"/>
    <property type="match status" value="1"/>
</dbReference>
<dbReference type="PRINTS" id="PR00455">
    <property type="entry name" value="HTHTETR"/>
</dbReference>
<feature type="DNA-binding region" description="H-T-H motif" evidence="2">
    <location>
        <begin position="33"/>
        <end position="52"/>
    </location>
</feature>
<comment type="caution">
    <text evidence="5">The sequence shown here is derived from an EMBL/GenBank/DDBJ whole genome shotgun (WGS) entry which is preliminary data.</text>
</comment>
<feature type="domain" description="HTH tetR-type" evidence="4">
    <location>
        <begin position="10"/>
        <end position="70"/>
    </location>
</feature>
<keyword evidence="3" id="KW-0472">Membrane</keyword>
<dbReference type="InterPro" id="IPR039532">
    <property type="entry name" value="TetR_C_Firmicutes"/>
</dbReference>
<organism evidence="5 6">
    <name type="scientific">Laceyella putida</name>
    <dbReference type="NCBI Taxonomy" id="110101"/>
    <lineage>
        <taxon>Bacteria</taxon>
        <taxon>Bacillati</taxon>
        <taxon>Bacillota</taxon>
        <taxon>Bacilli</taxon>
        <taxon>Bacillales</taxon>
        <taxon>Thermoactinomycetaceae</taxon>
        <taxon>Laceyella</taxon>
    </lineage>
</organism>
<evidence type="ECO:0000256" key="2">
    <source>
        <dbReference type="PROSITE-ProRule" id="PRU00335"/>
    </source>
</evidence>
<name>A0ABW2RQL9_9BACL</name>
<sequence>MTKKIDPRVKRTKEMLRQALLELIAEKGYESISVSDITKRAGLNRTTFYLHYRDKEDLLFSSIKEILSKLDSGIAERKMSPAHYTETQWKGEEPFPDLEYLFKHVAEHQHFYQVMFANNERTHFLLQLLNILLKAFGTPQEQAHTLQLITQEEILYHYASSAYLGIIYWWLKNHLPYSPRYMAIQLSRLRLQHIKLHN</sequence>
<gene>
    <name evidence="5" type="ORF">ACFQNG_18815</name>
</gene>
<dbReference type="PANTHER" id="PTHR43479:SF23">
    <property type="entry name" value="HTH TETR-TYPE DOMAIN-CONTAINING PROTEIN"/>
    <property type="match status" value="1"/>
</dbReference>
<proteinExistence type="predicted"/>